<accession>A0AAV4CB38</accession>
<reference evidence="1 2" key="1">
    <citation type="journal article" date="2021" name="Elife">
        <title>Chloroplast acquisition without the gene transfer in kleptoplastic sea slugs, Plakobranchus ocellatus.</title>
        <authorList>
            <person name="Maeda T."/>
            <person name="Takahashi S."/>
            <person name="Yoshida T."/>
            <person name="Shimamura S."/>
            <person name="Takaki Y."/>
            <person name="Nagai Y."/>
            <person name="Toyoda A."/>
            <person name="Suzuki Y."/>
            <person name="Arimoto A."/>
            <person name="Ishii H."/>
            <person name="Satoh N."/>
            <person name="Nishiyama T."/>
            <person name="Hasebe M."/>
            <person name="Maruyama T."/>
            <person name="Minagawa J."/>
            <person name="Obokata J."/>
            <person name="Shigenobu S."/>
        </authorList>
    </citation>
    <scope>NUCLEOTIDE SEQUENCE [LARGE SCALE GENOMIC DNA]</scope>
</reference>
<evidence type="ECO:0000313" key="1">
    <source>
        <dbReference type="EMBL" id="GFO27914.1"/>
    </source>
</evidence>
<comment type="caution">
    <text evidence="1">The sequence shown here is derived from an EMBL/GenBank/DDBJ whole genome shotgun (WGS) entry which is preliminary data.</text>
</comment>
<dbReference type="AlphaFoldDB" id="A0AAV4CB38"/>
<sequence>MKKVHTLLSVLKLDLENKNVFLSHTGIDPGFKCSQPLKDSKTSPKAVMDFKMEAKEFLKAICMKLLKKMASEVQASTEPLNARPSDT</sequence>
<protein>
    <submittedName>
        <fullName evidence="1">Uncharacterized protein</fullName>
    </submittedName>
</protein>
<keyword evidence="2" id="KW-1185">Reference proteome</keyword>
<organism evidence="1 2">
    <name type="scientific">Plakobranchus ocellatus</name>
    <dbReference type="NCBI Taxonomy" id="259542"/>
    <lineage>
        <taxon>Eukaryota</taxon>
        <taxon>Metazoa</taxon>
        <taxon>Spiralia</taxon>
        <taxon>Lophotrochozoa</taxon>
        <taxon>Mollusca</taxon>
        <taxon>Gastropoda</taxon>
        <taxon>Heterobranchia</taxon>
        <taxon>Euthyneura</taxon>
        <taxon>Panpulmonata</taxon>
        <taxon>Sacoglossa</taxon>
        <taxon>Placobranchoidea</taxon>
        <taxon>Plakobranchidae</taxon>
        <taxon>Plakobranchus</taxon>
    </lineage>
</organism>
<proteinExistence type="predicted"/>
<dbReference type="EMBL" id="BLXT01005980">
    <property type="protein sequence ID" value="GFO27914.1"/>
    <property type="molecule type" value="Genomic_DNA"/>
</dbReference>
<name>A0AAV4CB38_9GAST</name>
<evidence type="ECO:0000313" key="2">
    <source>
        <dbReference type="Proteomes" id="UP000735302"/>
    </source>
</evidence>
<gene>
    <name evidence="1" type="ORF">PoB_005441900</name>
</gene>
<dbReference type="Proteomes" id="UP000735302">
    <property type="component" value="Unassembled WGS sequence"/>
</dbReference>